<accession>A0A819GD22</accession>
<dbReference type="Proteomes" id="UP000663874">
    <property type="component" value="Unassembled WGS sequence"/>
</dbReference>
<organism evidence="1 2">
    <name type="scientific">Rotaria sordida</name>
    <dbReference type="NCBI Taxonomy" id="392033"/>
    <lineage>
        <taxon>Eukaryota</taxon>
        <taxon>Metazoa</taxon>
        <taxon>Spiralia</taxon>
        <taxon>Gnathifera</taxon>
        <taxon>Rotifera</taxon>
        <taxon>Eurotatoria</taxon>
        <taxon>Bdelloidea</taxon>
        <taxon>Philodinida</taxon>
        <taxon>Philodinidae</taxon>
        <taxon>Rotaria</taxon>
    </lineage>
</organism>
<proteinExistence type="predicted"/>
<comment type="caution">
    <text evidence="1">The sequence shown here is derived from an EMBL/GenBank/DDBJ whole genome shotgun (WGS) entry which is preliminary data.</text>
</comment>
<dbReference type="AlphaFoldDB" id="A0A819GD22"/>
<evidence type="ECO:0000313" key="2">
    <source>
        <dbReference type="Proteomes" id="UP000663874"/>
    </source>
</evidence>
<name>A0A819GD22_9BILA</name>
<feature type="non-terminal residue" evidence="1">
    <location>
        <position position="148"/>
    </location>
</feature>
<gene>
    <name evidence="1" type="ORF">FNK824_LOCUS19664</name>
</gene>
<protein>
    <submittedName>
        <fullName evidence="1">Uncharacterized protein</fullName>
    </submittedName>
</protein>
<reference evidence="1" key="1">
    <citation type="submission" date="2021-02" db="EMBL/GenBank/DDBJ databases">
        <authorList>
            <person name="Nowell W R."/>
        </authorList>
    </citation>
    <scope>NUCLEOTIDE SEQUENCE</scope>
</reference>
<dbReference type="EMBL" id="CAJOBE010003486">
    <property type="protein sequence ID" value="CAF3883447.1"/>
    <property type="molecule type" value="Genomic_DNA"/>
</dbReference>
<sequence length="148" mass="17019">MYEQIGLGKGWNASVYRLYDIQYSSDSMDCLPSSMVLKLSTGIWLQRVASIEPEFYLKLGPRISNIEIPKCYYATRHPYSPNESLLLLEDLSVNYDSLGPQESLEDSTLFLLIASIACLHAEFFNHPLLRQEMFSWLPPFNSTVTHYQ</sequence>
<evidence type="ECO:0000313" key="1">
    <source>
        <dbReference type="EMBL" id="CAF3883447.1"/>
    </source>
</evidence>